<dbReference type="Ensembl" id="ENSCMUT00000006040.2">
    <property type="protein sequence ID" value="ENSCMUP00000005603.2"/>
    <property type="gene ID" value="ENSCMUG00000003735.2"/>
</dbReference>
<evidence type="ECO:0000256" key="1">
    <source>
        <dbReference type="SAM" id="MobiDB-lite"/>
    </source>
</evidence>
<dbReference type="GO" id="GO:0019104">
    <property type="term" value="F:DNA N-glycosylase activity"/>
    <property type="evidence" value="ECO:0007669"/>
    <property type="project" value="InterPro"/>
</dbReference>
<protein>
    <submittedName>
        <fullName evidence="2">Nei like DNA glycosylase 1</fullName>
    </submittedName>
</protein>
<feature type="region of interest" description="Disordered" evidence="1">
    <location>
        <begin position="379"/>
        <end position="414"/>
    </location>
</feature>
<gene>
    <name evidence="2" type="primary">NEIL1</name>
</gene>
<accession>A0A8C3GTZ9</accession>
<proteinExistence type="predicted"/>
<reference evidence="2" key="2">
    <citation type="submission" date="2025-08" db="UniProtKB">
        <authorList>
            <consortium name="Ensembl"/>
        </authorList>
    </citation>
    <scope>IDENTIFICATION</scope>
</reference>
<organism evidence="2 3">
    <name type="scientific">Corvus moneduloides</name>
    <name type="common">New Caledonian crow</name>
    <dbReference type="NCBI Taxonomy" id="1196302"/>
    <lineage>
        <taxon>Eukaryota</taxon>
        <taxon>Metazoa</taxon>
        <taxon>Chordata</taxon>
        <taxon>Craniata</taxon>
        <taxon>Vertebrata</taxon>
        <taxon>Euteleostomi</taxon>
        <taxon>Archelosauria</taxon>
        <taxon>Archosauria</taxon>
        <taxon>Dinosauria</taxon>
        <taxon>Saurischia</taxon>
        <taxon>Theropoda</taxon>
        <taxon>Coelurosauria</taxon>
        <taxon>Aves</taxon>
        <taxon>Neognathae</taxon>
        <taxon>Neoaves</taxon>
        <taxon>Telluraves</taxon>
        <taxon>Australaves</taxon>
        <taxon>Passeriformes</taxon>
        <taxon>Corvoidea</taxon>
        <taxon>Corvidae</taxon>
        <taxon>Corvus</taxon>
    </lineage>
</organism>
<dbReference type="SMART" id="SM00898">
    <property type="entry name" value="Fapy_DNA_glyco"/>
    <property type="match status" value="1"/>
</dbReference>
<dbReference type="GO" id="GO:0003906">
    <property type="term" value="F:DNA-(apurinic or apyrimidinic site) endonuclease activity"/>
    <property type="evidence" value="ECO:0007669"/>
    <property type="project" value="InterPro"/>
</dbReference>
<dbReference type="PANTHER" id="PTHR22993">
    <property type="entry name" value="FORMAMIDOPYRIMIDINE-DNA GLYCOSYLASE"/>
    <property type="match status" value="1"/>
</dbReference>
<reference evidence="2" key="3">
    <citation type="submission" date="2025-09" db="UniProtKB">
        <authorList>
            <consortium name="Ensembl"/>
        </authorList>
    </citation>
    <scope>IDENTIFICATION</scope>
</reference>
<evidence type="ECO:0000313" key="3">
    <source>
        <dbReference type="Proteomes" id="UP000694553"/>
    </source>
</evidence>
<dbReference type="Proteomes" id="UP000694553">
    <property type="component" value="Unassembled WGS sequence"/>
</dbReference>
<dbReference type="SUPFAM" id="SSF57716">
    <property type="entry name" value="Glucocorticoid receptor-like (DNA-binding domain)"/>
    <property type="match status" value="1"/>
</dbReference>
<dbReference type="SUPFAM" id="SSF46946">
    <property type="entry name" value="S13-like H2TH domain"/>
    <property type="match status" value="1"/>
</dbReference>
<dbReference type="GO" id="GO:0008270">
    <property type="term" value="F:zinc ion binding"/>
    <property type="evidence" value="ECO:0007669"/>
    <property type="project" value="InterPro"/>
</dbReference>
<dbReference type="Gene3D" id="3.20.190.10">
    <property type="entry name" value="MutM-like, N-terminal"/>
    <property type="match status" value="2"/>
</dbReference>
<dbReference type="FunFam" id="1.10.8.50:FF:000007">
    <property type="entry name" value="endonuclease 8-like 1 isoform X1"/>
    <property type="match status" value="1"/>
</dbReference>
<name>A0A8C3GTZ9_CORMO</name>
<sequence length="440" mass="49111">MPECPELHLAGRFINGACGALVFAGGVERSAVGRGPEVPFRSEAYRISAIARGKELRLTLSALDPLPRHAHLRFLTRESPPRALCFVDPRRFGSWRLGDAWQPERGPCVVSEYQAFRGNVLKNLDDRAFDKPICEVLLNQKYFNGIGNYLRAEILYRLKIPPFEKARTVLEALKDQEQERRKKDPSLTLSKKVKLKQENPDLLELCHTVPMEVIMAEKQLLDPEHSDNYAAFKNWLQCYLVPGMSSLRDRSGRTIWFQGEPGPMAPKGESPLPFLWDPLLLGEGWRQGNPLLAVQHKGTGTQRAKSHSLWDADRPVTVVGTRGQNPFVPKASYQHPNLPGCNCWMVFHPAVPHITQDSIPARSLCHGLSLGVQALPHPLLTPPNLGTSSHAGQRPRKTPRKKSPQVKADPEESTPKVSSFVALSGCPVPWALLGLLMNSW</sequence>
<feature type="compositionally biased region" description="Basic residues" evidence="1">
    <location>
        <begin position="393"/>
        <end position="404"/>
    </location>
</feature>
<evidence type="ECO:0000313" key="2">
    <source>
        <dbReference type="Ensembl" id="ENSCMUP00000005603.2"/>
    </source>
</evidence>
<dbReference type="GO" id="GO:0005634">
    <property type="term" value="C:nucleus"/>
    <property type="evidence" value="ECO:0007669"/>
    <property type="project" value="TreeGrafter"/>
</dbReference>
<keyword evidence="3" id="KW-1185">Reference proteome</keyword>
<dbReference type="Gene3D" id="1.10.8.50">
    <property type="match status" value="1"/>
</dbReference>
<dbReference type="InterPro" id="IPR010979">
    <property type="entry name" value="Ribosomal_uS13-like_H2TH"/>
</dbReference>
<dbReference type="AlphaFoldDB" id="A0A8C3GTZ9"/>
<reference evidence="3" key="1">
    <citation type="submission" date="2019-10" db="EMBL/GenBank/DDBJ databases">
        <title>Corvus moneduloides (New Caledonian crow) genome, bCorMon1, primary haplotype.</title>
        <authorList>
            <person name="Rutz C."/>
            <person name="Fungtammasan C."/>
            <person name="Mountcastle J."/>
            <person name="Formenti G."/>
            <person name="Chow W."/>
            <person name="Howe K."/>
            <person name="Steele M.P."/>
            <person name="Fernandes J."/>
            <person name="Gilbert M.T.P."/>
            <person name="Fedrigo O."/>
            <person name="Jarvis E.D."/>
            <person name="Gemmell N."/>
        </authorList>
    </citation>
    <scope>NUCLEOTIDE SEQUENCE [LARGE SCALE GENOMIC DNA]</scope>
</reference>
<accession>A0A8U7N5U6</accession>
<dbReference type="PANTHER" id="PTHR22993:SF27">
    <property type="entry name" value="ENDONUCLEASE 8-LIKE 1"/>
    <property type="match status" value="1"/>
</dbReference>
<dbReference type="SUPFAM" id="SSF81624">
    <property type="entry name" value="N-terminal domain of MutM-like DNA repair proteins"/>
    <property type="match status" value="1"/>
</dbReference>
<dbReference type="Pfam" id="PF09292">
    <property type="entry name" value="Neil1-DNA_bind"/>
    <property type="match status" value="1"/>
</dbReference>
<dbReference type="InterPro" id="IPR035937">
    <property type="entry name" value="FPG_N"/>
</dbReference>
<dbReference type="PROSITE" id="PS51068">
    <property type="entry name" value="FPG_CAT"/>
    <property type="match status" value="1"/>
</dbReference>
<dbReference type="GO" id="GO:0003676">
    <property type="term" value="F:nucleic acid binding"/>
    <property type="evidence" value="ECO:0007669"/>
    <property type="project" value="InterPro"/>
</dbReference>
<dbReference type="InterPro" id="IPR015371">
    <property type="entry name" value="Endonuclease-VIII_DNA-bd"/>
</dbReference>
<dbReference type="GO" id="GO:0006284">
    <property type="term" value="P:base-excision repair"/>
    <property type="evidence" value="ECO:0007669"/>
    <property type="project" value="InterPro"/>
</dbReference>
<dbReference type="InterPro" id="IPR012319">
    <property type="entry name" value="FPG_cat"/>
</dbReference>